<evidence type="ECO:0008006" key="2">
    <source>
        <dbReference type="Google" id="ProtNLM"/>
    </source>
</evidence>
<evidence type="ECO:0000313" key="1">
    <source>
        <dbReference type="EMBL" id="OIR13806.1"/>
    </source>
</evidence>
<sequence>MRKQALLAAVMAGVSLQVFADTGIDAHLSTLGYGVGVGFQATDSVVARIGVNQFNKTYTTTSGSVNYTGNLKLSSADLLMDWHLFGGVTHLTAGLVYNNNKVDLTSTGPYTINGTTYTGTLNSAVTFNKVAPYLGFGWGGQMKNKGLFFNSDIGVLFQGTPKATVSGSGNAAADATAQSDLQNSLNNFRYYPVVSFGIGYAF</sequence>
<dbReference type="AlphaFoldDB" id="A0A1J5TP86"/>
<protein>
    <recommendedName>
        <fullName evidence="2">Outer membrane protein beta-barrel domain-containing protein</fullName>
    </recommendedName>
</protein>
<organism evidence="1">
    <name type="scientific">mine drainage metagenome</name>
    <dbReference type="NCBI Taxonomy" id="410659"/>
    <lineage>
        <taxon>unclassified sequences</taxon>
        <taxon>metagenomes</taxon>
        <taxon>ecological metagenomes</taxon>
    </lineage>
</organism>
<reference evidence="1" key="1">
    <citation type="submission" date="2016-10" db="EMBL/GenBank/DDBJ databases">
        <title>Sequence of Gallionella enrichment culture.</title>
        <authorList>
            <person name="Poehlein A."/>
            <person name="Muehling M."/>
            <person name="Daniel R."/>
        </authorList>
    </citation>
    <scope>NUCLEOTIDE SEQUENCE</scope>
</reference>
<dbReference type="EMBL" id="MLJW01000013">
    <property type="protein sequence ID" value="OIR13806.1"/>
    <property type="molecule type" value="Genomic_DNA"/>
</dbReference>
<name>A0A1J5TP86_9ZZZZ</name>
<accession>A0A1J5TP86</accession>
<comment type="caution">
    <text evidence="1">The sequence shown here is derived from an EMBL/GenBank/DDBJ whole genome shotgun (WGS) entry which is preliminary data.</text>
</comment>
<proteinExistence type="predicted"/>
<gene>
    <name evidence="1" type="ORF">GALL_49410</name>
</gene>
<dbReference type="Gene3D" id="2.40.160.170">
    <property type="match status" value="1"/>
</dbReference>